<proteinExistence type="predicted"/>
<dbReference type="RefSeq" id="WP_085932635.1">
    <property type="nucleotide sequence ID" value="NZ_FUWJ01000001.1"/>
</dbReference>
<protein>
    <submittedName>
        <fullName evidence="1">Uncharacterized conserved protein, DUF934 family</fullName>
    </submittedName>
</protein>
<dbReference type="STRING" id="225324.SAMN02745126_00957"/>
<dbReference type="Proteomes" id="UP000190092">
    <property type="component" value="Unassembled WGS sequence"/>
</dbReference>
<dbReference type="OrthoDB" id="9800421at2"/>
<dbReference type="AlphaFoldDB" id="A0A1T4KGQ7"/>
<reference evidence="2" key="1">
    <citation type="submission" date="2017-02" db="EMBL/GenBank/DDBJ databases">
        <authorList>
            <person name="Varghese N."/>
            <person name="Submissions S."/>
        </authorList>
    </citation>
    <scope>NUCLEOTIDE SEQUENCE [LARGE SCALE GENOMIC DNA]</scope>
    <source>
        <strain evidence="2">ATCC 27094</strain>
    </source>
</reference>
<sequence length="153" mass="16706">MALYREGAIEPVADEGPVPVAFAEWLKDGKAPAVSLANTDPVEALQPHLGGLSLIVLHFPKFSDGRAYSQARLLRERFGYRGELRATGGVLRDQLPFLLRCGFDSFESEQTGFGEALASARTLFSVVYQPTGDGRATASQLRLQRRNVRLAAD</sequence>
<gene>
    <name evidence="1" type="ORF">SAMN02745126_00957</name>
</gene>
<dbReference type="Pfam" id="PF06073">
    <property type="entry name" value="DUF934"/>
    <property type="match status" value="1"/>
</dbReference>
<accession>A0A1T4KGQ7</accession>
<evidence type="ECO:0000313" key="1">
    <source>
        <dbReference type="EMBL" id="SJZ41533.1"/>
    </source>
</evidence>
<organism evidence="1 2">
    <name type="scientific">Enhydrobacter aerosaccus</name>
    <dbReference type="NCBI Taxonomy" id="225324"/>
    <lineage>
        <taxon>Bacteria</taxon>
        <taxon>Pseudomonadati</taxon>
        <taxon>Pseudomonadota</taxon>
        <taxon>Alphaproteobacteria</taxon>
        <taxon>Hyphomicrobiales</taxon>
        <taxon>Enhydrobacter</taxon>
    </lineage>
</organism>
<name>A0A1T4KGQ7_9HYPH</name>
<dbReference type="EMBL" id="FUWJ01000001">
    <property type="protein sequence ID" value="SJZ41533.1"/>
    <property type="molecule type" value="Genomic_DNA"/>
</dbReference>
<dbReference type="InterPro" id="IPR008318">
    <property type="entry name" value="UCP030820"/>
</dbReference>
<dbReference type="PIRSF" id="PIRSF030820">
    <property type="entry name" value="UCP030820"/>
    <property type="match status" value="1"/>
</dbReference>
<evidence type="ECO:0000313" key="2">
    <source>
        <dbReference type="Proteomes" id="UP000190092"/>
    </source>
</evidence>
<keyword evidence="2" id="KW-1185">Reference proteome</keyword>